<sequence length="522" mass="60173">MKNILLLVLFLSAHLCCSQSKQVTIIGNMPQQYGGEYLSFSKPIGKYTTESSYINSKDNAVIINDKFIKTLDIAVPGIIYVYEKPFNGIISTRFFAEPGDTIILERQNGEIIFKGKNAIVNKMYSDVKLGHVAFNDEVYDIFKNTNDADKILSKINNKEKIYLQHYNELFLKKQISKSCLEYTKVLMEQSIDGLALGIARDEEFRKEQKMLITKEGANKIVDYIVLKYIPYKEENLRSLFFLGLMKKSASYLEKQSLKENKKITRFWNQFDTIFKSETKNLGVIDYLESDDYKETAIGQYFLSLIKNYDNEKSIKYKDLIMVYKAFVEKFPNSPYIIPLSESIMNAALDNLSTSATNVAKSEPNTALGNLAIYGTTLETVGTAPFAQPNQSLADVLAEKFPTQDLFVDLWATWCGPCLMQFPYNKDLHSFLETKNIKTLYVSQDKEEDITKWQKYIQDYNLTGYHFLADKAYVEKFINPLTAYIPRYFIYDSKTKKLKPLEGYPKEKEKFYTQIAKALPTKQ</sequence>
<proteinExistence type="predicted"/>
<dbReference type="PANTHER" id="PTHR42852:SF6">
    <property type="entry name" value="THIOL:DISULFIDE INTERCHANGE PROTEIN DSBE"/>
    <property type="match status" value="1"/>
</dbReference>
<dbReference type="Gene3D" id="3.40.30.10">
    <property type="entry name" value="Glutaredoxin"/>
    <property type="match status" value="1"/>
</dbReference>
<keyword evidence="4" id="KW-0676">Redox-active center</keyword>
<comment type="subcellular location">
    <subcellularLocation>
        <location evidence="1">Cell envelope</location>
    </subcellularLocation>
</comment>
<dbReference type="PROSITE" id="PS51352">
    <property type="entry name" value="THIOREDOXIN_2"/>
    <property type="match status" value="1"/>
</dbReference>
<evidence type="ECO:0000259" key="5">
    <source>
        <dbReference type="PROSITE" id="PS51352"/>
    </source>
</evidence>
<comment type="caution">
    <text evidence="6">The sequence shown here is derived from an EMBL/GenBank/DDBJ whole genome shotgun (WGS) entry which is preliminary data.</text>
</comment>
<keyword evidence="3" id="KW-1015">Disulfide bond</keyword>
<name>A0ABU4R5H2_9FLAO</name>
<protein>
    <submittedName>
        <fullName evidence="6">Redoxin family protein</fullName>
    </submittedName>
</protein>
<keyword evidence="7" id="KW-1185">Reference proteome</keyword>
<evidence type="ECO:0000313" key="6">
    <source>
        <dbReference type="EMBL" id="MDX6187829.1"/>
    </source>
</evidence>
<evidence type="ECO:0000256" key="3">
    <source>
        <dbReference type="ARBA" id="ARBA00023157"/>
    </source>
</evidence>
<evidence type="ECO:0000313" key="7">
    <source>
        <dbReference type="Proteomes" id="UP001273350"/>
    </source>
</evidence>
<reference evidence="6 7" key="1">
    <citation type="submission" date="2023-11" db="EMBL/GenBank/DDBJ databases">
        <title>Unpublished Manusciprt.</title>
        <authorList>
            <person name="Saticioglu I.B."/>
            <person name="Ay H."/>
            <person name="Ajmi N."/>
            <person name="Altun S."/>
            <person name="Duman M."/>
        </authorList>
    </citation>
    <scope>NUCLEOTIDE SEQUENCE [LARGE SCALE GENOMIC DNA]</scope>
    <source>
        <strain evidence="6 7">Fl-318</strain>
    </source>
</reference>
<gene>
    <name evidence="6" type="ORF">SGQ83_00565</name>
</gene>
<dbReference type="EMBL" id="JAWXVI010000001">
    <property type="protein sequence ID" value="MDX6187829.1"/>
    <property type="molecule type" value="Genomic_DNA"/>
</dbReference>
<dbReference type="InterPro" id="IPR036249">
    <property type="entry name" value="Thioredoxin-like_sf"/>
</dbReference>
<evidence type="ECO:0000256" key="4">
    <source>
        <dbReference type="ARBA" id="ARBA00023284"/>
    </source>
</evidence>
<evidence type="ECO:0000256" key="2">
    <source>
        <dbReference type="ARBA" id="ARBA00022748"/>
    </source>
</evidence>
<dbReference type="InterPro" id="IPR013740">
    <property type="entry name" value="Redoxin"/>
</dbReference>
<dbReference type="InterPro" id="IPR050553">
    <property type="entry name" value="Thioredoxin_ResA/DsbE_sf"/>
</dbReference>
<feature type="domain" description="Thioredoxin" evidence="5">
    <location>
        <begin position="356"/>
        <end position="520"/>
    </location>
</feature>
<organism evidence="6 7">
    <name type="scientific">Flavobacterium cupriresistens</name>
    <dbReference type="NCBI Taxonomy" id="2893885"/>
    <lineage>
        <taxon>Bacteria</taxon>
        <taxon>Pseudomonadati</taxon>
        <taxon>Bacteroidota</taxon>
        <taxon>Flavobacteriia</taxon>
        <taxon>Flavobacteriales</taxon>
        <taxon>Flavobacteriaceae</taxon>
        <taxon>Flavobacterium</taxon>
    </lineage>
</organism>
<dbReference type="PANTHER" id="PTHR42852">
    <property type="entry name" value="THIOL:DISULFIDE INTERCHANGE PROTEIN DSBE"/>
    <property type="match status" value="1"/>
</dbReference>
<evidence type="ECO:0000256" key="1">
    <source>
        <dbReference type="ARBA" id="ARBA00004196"/>
    </source>
</evidence>
<dbReference type="Proteomes" id="UP001273350">
    <property type="component" value="Unassembled WGS sequence"/>
</dbReference>
<keyword evidence="2" id="KW-0201">Cytochrome c-type biogenesis</keyword>
<dbReference type="Pfam" id="PF08534">
    <property type="entry name" value="Redoxin"/>
    <property type="match status" value="1"/>
</dbReference>
<accession>A0ABU4R5H2</accession>
<dbReference type="SUPFAM" id="SSF52833">
    <property type="entry name" value="Thioredoxin-like"/>
    <property type="match status" value="1"/>
</dbReference>
<dbReference type="RefSeq" id="WP_230002720.1">
    <property type="nucleotide sequence ID" value="NZ_CP087134.1"/>
</dbReference>
<dbReference type="InterPro" id="IPR013766">
    <property type="entry name" value="Thioredoxin_domain"/>
</dbReference>